<dbReference type="SUPFAM" id="SSF54928">
    <property type="entry name" value="RNA-binding domain, RBD"/>
    <property type="match status" value="1"/>
</dbReference>
<dbReference type="GO" id="GO:0005634">
    <property type="term" value="C:nucleus"/>
    <property type="evidence" value="ECO:0007669"/>
    <property type="project" value="UniProtKB-SubCell"/>
</dbReference>
<evidence type="ECO:0000313" key="8">
    <source>
        <dbReference type="EMBL" id="KAJ3260953.1"/>
    </source>
</evidence>
<dbReference type="GO" id="GO:0006397">
    <property type="term" value="P:mRNA processing"/>
    <property type="evidence" value="ECO:0007669"/>
    <property type="project" value="UniProtKB-KW"/>
</dbReference>
<dbReference type="SUPFAM" id="SSF53448">
    <property type="entry name" value="Nucleotide-diphospho-sugar transferases"/>
    <property type="match status" value="1"/>
</dbReference>
<feature type="domain" description="RRM" evidence="7">
    <location>
        <begin position="15"/>
        <end position="90"/>
    </location>
</feature>
<dbReference type="InterPro" id="IPR000504">
    <property type="entry name" value="RRM_dom"/>
</dbReference>
<dbReference type="GO" id="GO:0005737">
    <property type="term" value="C:cytoplasm"/>
    <property type="evidence" value="ECO:0007669"/>
    <property type="project" value="TreeGrafter"/>
</dbReference>
<evidence type="ECO:0000256" key="5">
    <source>
        <dbReference type="ARBA" id="ARBA00023242"/>
    </source>
</evidence>
<evidence type="ECO:0000256" key="4">
    <source>
        <dbReference type="ARBA" id="ARBA00023187"/>
    </source>
</evidence>
<comment type="caution">
    <text evidence="8">The sequence shown here is derived from an EMBL/GenBank/DDBJ whole genome shotgun (WGS) entry which is preliminary data.</text>
</comment>
<accession>A0AAD5UNL3</accession>
<keyword evidence="3 6" id="KW-0694">RNA-binding</keyword>
<dbReference type="PROSITE" id="PS50102">
    <property type="entry name" value="RRM"/>
    <property type="match status" value="1"/>
</dbReference>
<dbReference type="InterPro" id="IPR034150">
    <property type="entry name" value="SF3B6_RRM"/>
</dbReference>
<dbReference type="Gene3D" id="3.30.70.330">
    <property type="match status" value="1"/>
</dbReference>
<evidence type="ECO:0000259" key="7">
    <source>
        <dbReference type="PROSITE" id="PS50102"/>
    </source>
</evidence>
<evidence type="ECO:0000256" key="2">
    <source>
        <dbReference type="ARBA" id="ARBA00022664"/>
    </source>
</evidence>
<evidence type="ECO:0000256" key="1">
    <source>
        <dbReference type="ARBA" id="ARBA00004123"/>
    </source>
</evidence>
<evidence type="ECO:0000256" key="3">
    <source>
        <dbReference type="ARBA" id="ARBA00022884"/>
    </source>
</evidence>
<keyword evidence="4" id="KW-0508">mRNA splicing</keyword>
<dbReference type="EMBL" id="JADGKB010000008">
    <property type="protein sequence ID" value="KAJ3260953.1"/>
    <property type="molecule type" value="Genomic_DNA"/>
</dbReference>
<evidence type="ECO:0000313" key="9">
    <source>
        <dbReference type="Proteomes" id="UP001210925"/>
    </source>
</evidence>
<dbReference type="Gene3D" id="3.90.550.20">
    <property type="match status" value="1"/>
</dbReference>
<dbReference type="InterPro" id="IPR012677">
    <property type="entry name" value="Nucleotide-bd_a/b_plait_sf"/>
</dbReference>
<proteinExistence type="predicted"/>
<dbReference type="PANTHER" id="PTHR23003">
    <property type="entry name" value="RNA RECOGNITION MOTIF RRM DOMAIN CONTAINING PROTEIN"/>
    <property type="match status" value="1"/>
</dbReference>
<organism evidence="8 9">
    <name type="scientific">Boothiomyces macroporosus</name>
    <dbReference type="NCBI Taxonomy" id="261099"/>
    <lineage>
        <taxon>Eukaryota</taxon>
        <taxon>Fungi</taxon>
        <taxon>Fungi incertae sedis</taxon>
        <taxon>Chytridiomycota</taxon>
        <taxon>Chytridiomycota incertae sedis</taxon>
        <taxon>Chytridiomycetes</taxon>
        <taxon>Rhizophydiales</taxon>
        <taxon>Terramycetaceae</taxon>
        <taxon>Boothiomyces</taxon>
    </lineage>
</organism>
<dbReference type="InterPro" id="IPR035979">
    <property type="entry name" value="RBD_domain_sf"/>
</dbReference>
<dbReference type="AlphaFoldDB" id="A0AAD5UNL3"/>
<dbReference type="GO" id="GO:0003729">
    <property type="term" value="F:mRNA binding"/>
    <property type="evidence" value="ECO:0007669"/>
    <property type="project" value="TreeGrafter"/>
</dbReference>
<dbReference type="FunFam" id="3.30.70.330:FF:000604">
    <property type="entry name" value="Splicing factor 3B, subunit 6"/>
    <property type="match status" value="1"/>
</dbReference>
<sequence length="395" mass="45390">MAFAAKGKLPPDVNRALFVRNLPYKISSEEMYDLFGKYGAIRQIRLGNANDTRGTAFVVYEDLYDAKQAQEHLSGFNLQGRYLIVLFYSQSKAAKRENRKAYQNDVLVKSQQMKRYQVSFMFMGNKTDYQLDNIDLWKEATLSNASINLINSSHPLITTIMAARQVRALKKLSLYPVVQADFLKTVALYYYGGASVDLDVIPHVEYPSYLNNHEKTKDCDVMFGIEHERYSIEELPPVRKGQLQTWAMFTRIKKSEFMRVLVDKIVREIEGTDSREGRIGYYDVQEIAGSGIITDFVNDNVCDYLDTPVIDGLSWHNLKMFPKGVVQCKWKHETICILGKEWTGVDCNVFNPTCIVEHQFRGTWKSQYSDKDLAYKGYYGKPKKQIGNLPKDTEG</sequence>
<dbReference type="GO" id="GO:0008380">
    <property type="term" value="P:RNA splicing"/>
    <property type="evidence" value="ECO:0007669"/>
    <property type="project" value="UniProtKB-KW"/>
</dbReference>
<name>A0AAD5UNL3_9FUNG</name>
<comment type="subcellular location">
    <subcellularLocation>
        <location evidence="1">Nucleus</location>
    </subcellularLocation>
</comment>
<dbReference type="CDD" id="cd12241">
    <property type="entry name" value="RRM_SF3B14"/>
    <property type="match status" value="1"/>
</dbReference>
<dbReference type="InterPro" id="IPR029044">
    <property type="entry name" value="Nucleotide-diphossugar_trans"/>
</dbReference>
<reference evidence="8" key="1">
    <citation type="submission" date="2020-05" db="EMBL/GenBank/DDBJ databases">
        <title>Phylogenomic resolution of chytrid fungi.</title>
        <authorList>
            <person name="Stajich J.E."/>
            <person name="Amses K."/>
            <person name="Simmons R."/>
            <person name="Seto K."/>
            <person name="Myers J."/>
            <person name="Bonds A."/>
            <person name="Quandt C.A."/>
            <person name="Barry K."/>
            <person name="Liu P."/>
            <person name="Grigoriev I."/>
            <person name="Longcore J.E."/>
            <person name="James T.Y."/>
        </authorList>
    </citation>
    <scope>NUCLEOTIDE SEQUENCE</scope>
    <source>
        <strain evidence="8">PLAUS21</strain>
    </source>
</reference>
<dbReference type="InterPro" id="IPR050374">
    <property type="entry name" value="RRT5_SRSF_SR"/>
</dbReference>
<evidence type="ECO:0000256" key="6">
    <source>
        <dbReference type="PROSITE-ProRule" id="PRU00176"/>
    </source>
</evidence>
<dbReference type="SMART" id="SM00360">
    <property type="entry name" value="RRM"/>
    <property type="match status" value="1"/>
</dbReference>
<gene>
    <name evidence="8" type="ORF">HK103_006908</name>
</gene>
<dbReference type="Proteomes" id="UP001210925">
    <property type="component" value="Unassembled WGS sequence"/>
</dbReference>
<keyword evidence="2" id="KW-0507">mRNA processing</keyword>
<dbReference type="Pfam" id="PF00076">
    <property type="entry name" value="RRM_1"/>
    <property type="match status" value="1"/>
</dbReference>
<keyword evidence="9" id="KW-1185">Reference proteome</keyword>
<protein>
    <recommendedName>
        <fullName evidence="7">RRM domain-containing protein</fullName>
    </recommendedName>
</protein>
<keyword evidence="5" id="KW-0539">Nucleus</keyword>